<organism evidence="1">
    <name type="scientific">bioreactor metagenome</name>
    <dbReference type="NCBI Taxonomy" id="1076179"/>
    <lineage>
        <taxon>unclassified sequences</taxon>
        <taxon>metagenomes</taxon>
        <taxon>ecological metagenomes</taxon>
    </lineage>
</organism>
<dbReference type="EMBL" id="VSSQ01081749">
    <property type="protein sequence ID" value="MPN30587.1"/>
    <property type="molecule type" value="Genomic_DNA"/>
</dbReference>
<proteinExistence type="predicted"/>
<name>A0A645GV16_9ZZZZ</name>
<accession>A0A645GV16</accession>
<evidence type="ECO:0000313" key="1">
    <source>
        <dbReference type="EMBL" id="MPN30587.1"/>
    </source>
</evidence>
<sequence>MPVAERAVVRTPVGHDAVDVRKRALAGQRRCKPGGRPGLVCALVERFVHVRLQFAGISLRELQHGTNALDDVQPRHGHRHATSRAMDKVRRISAPTEVKLIRRAPVGCVQTGLCVRVRHLIKRLDRRRTGGVAHRAGTVQRGRAGIDQVNDAVLGVTFQLLAGDALDRLRTPIGANVREDTGAVCQQVLKEHGHRVERVVFGADDKRFPQPVPVELRV</sequence>
<reference evidence="1" key="1">
    <citation type="submission" date="2019-08" db="EMBL/GenBank/DDBJ databases">
        <authorList>
            <person name="Kucharzyk K."/>
            <person name="Murdoch R.W."/>
            <person name="Higgins S."/>
            <person name="Loffler F."/>
        </authorList>
    </citation>
    <scope>NUCLEOTIDE SEQUENCE</scope>
</reference>
<protein>
    <submittedName>
        <fullName evidence="1">Uncharacterized protein</fullName>
    </submittedName>
</protein>
<gene>
    <name evidence="1" type="ORF">SDC9_178058</name>
</gene>
<dbReference type="AlphaFoldDB" id="A0A645GV16"/>
<comment type="caution">
    <text evidence="1">The sequence shown here is derived from an EMBL/GenBank/DDBJ whole genome shotgun (WGS) entry which is preliminary data.</text>
</comment>